<name>A0AA88N2D1_TACVA</name>
<protein>
    <submittedName>
        <fullName evidence="2">Uncharacterized protein</fullName>
    </submittedName>
</protein>
<sequence>MIVGVHDYAANQKESEEKDEASGRDGIRQTFPNGRKEYSKAFFLGSFSCPELACLPRAFFYIINPAWPLKEVFERKREMEED</sequence>
<evidence type="ECO:0000313" key="2">
    <source>
        <dbReference type="EMBL" id="KAK2848411.1"/>
    </source>
</evidence>
<feature type="region of interest" description="Disordered" evidence="1">
    <location>
        <begin position="1"/>
        <end position="31"/>
    </location>
</feature>
<keyword evidence="3" id="KW-1185">Reference proteome</keyword>
<feature type="compositionally biased region" description="Basic and acidic residues" evidence="1">
    <location>
        <begin position="13"/>
        <end position="27"/>
    </location>
</feature>
<dbReference type="Proteomes" id="UP001187315">
    <property type="component" value="Unassembled WGS sequence"/>
</dbReference>
<dbReference type="AlphaFoldDB" id="A0AA88N2D1"/>
<comment type="caution">
    <text evidence="2">The sequence shown here is derived from an EMBL/GenBank/DDBJ whole genome shotgun (WGS) entry which is preliminary data.</text>
</comment>
<evidence type="ECO:0000256" key="1">
    <source>
        <dbReference type="SAM" id="MobiDB-lite"/>
    </source>
</evidence>
<reference evidence="2" key="1">
    <citation type="submission" date="2023-08" db="EMBL/GenBank/DDBJ databases">
        <title>Pelteobagrus vachellii genome.</title>
        <authorList>
            <person name="Liu H."/>
        </authorList>
    </citation>
    <scope>NUCLEOTIDE SEQUENCE</scope>
    <source>
        <strain evidence="2">PRFRI_2022a</strain>
        <tissue evidence="2">Muscle</tissue>
    </source>
</reference>
<evidence type="ECO:0000313" key="3">
    <source>
        <dbReference type="Proteomes" id="UP001187315"/>
    </source>
</evidence>
<dbReference type="EMBL" id="JAVHJS010000009">
    <property type="protein sequence ID" value="KAK2848411.1"/>
    <property type="molecule type" value="Genomic_DNA"/>
</dbReference>
<accession>A0AA88N2D1</accession>
<organism evidence="2 3">
    <name type="scientific">Tachysurus vachellii</name>
    <name type="common">Darkbarbel catfish</name>
    <name type="synonym">Pelteobagrus vachellii</name>
    <dbReference type="NCBI Taxonomy" id="175792"/>
    <lineage>
        <taxon>Eukaryota</taxon>
        <taxon>Metazoa</taxon>
        <taxon>Chordata</taxon>
        <taxon>Craniata</taxon>
        <taxon>Vertebrata</taxon>
        <taxon>Euteleostomi</taxon>
        <taxon>Actinopterygii</taxon>
        <taxon>Neopterygii</taxon>
        <taxon>Teleostei</taxon>
        <taxon>Ostariophysi</taxon>
        <taxon>Siluriformes</taxon>
        <taxon>Bagridae</taxon>
        <taxon>Tachysurus</taxon>
    </lineage>
</organism>
<gene>
    <name evidence="2" type="ORF">Q7C36_010093</name>
</gene>
<proteinExistence type="predicted"/>